<evidence type="ECO:0000313" key="1">
    <source>
        <dbReference type="EMBL" id="KAE9462498.1"/>
    </source>
</evidence>
<reference evidence="1 2" key="1">
    <citation type="journal article" date="2019" name="Genome Biol. Evol.">
        <title>The Rhododendron genome and chromosomal organization provide insight into shared whole-genome duplications across the heath family (Ericaceae).</title>
        <authorList>
            <person name="Soza V.L."/>
            <person name="Lindsley D."/>
            <person name="Waalkes A."/>
            <person name="Ramage E."/>
            <person name="Patwardhan R.P."/>
            <person name="Burton J.N."/>
            <person name="Adey A."/>
            <person name="Kumar A."/>
            <person name="Qiu R."/>
            <person name="Shendure J."/>
            <person name="Hall B."/>
        </authorList>
    </citation>
    <scope>NUCLEOTIDE SEQUENCE [LARGE SCALE GENOMIC DNA]</scope>
    <source>
        <strain evidence="1">RSF 1966-606</strain>
    </source>
</reference>
<dbReference type="Proteomes" id="UP000428333">
    <property type="component" value="Linkage Group LG03"/>
</dbReference>
<sequence>MVAPLSAWPWENLGSFKYLLYGPFLAKVLYSRIQEETIEESWCLHILIICVLRASIYQYWTSWSNMLFLTRNRRILPQGVDFKQIDKEWDWYHSLHHTEMGTNFCLFMPLFDALGNTMNTKSWELHKNISSNSGIYPCSCTKVSNF</sequence>
<dbReference type="EMBL" id="QEFC01000696">
    <property type="protein sequence ID" value="KAE9462498.1"/>
    <property type="molecule type" value="Genomic_DNA"/>
</dbReference>
<gene>
    <name evidence="1" type="ORF">C3L33_05591</name>
</gene>
<dbReference type="OrthoDB" id="1658724at2759"/>
<proteinExistence type="predicted"/>
<feature type="non-terminal residue" evidence="1">
    <location>
        <position position="1"/>
    </location>
</feature>
<comment type="caution">
    <text evidence="1">The sequence shown here is derived from an EMBL/GenBank/DDBJ whole genome shotgun (WGS) entry which is preliminary data.</text>
</comment>
<evidence type="ECO:0000313" key="2">
    <source>
        <dbReference type="Proteomes" id="UP000428333"/>
    </source>
</evidence>
<dbReference type="AlphaFoldDB" id="A0A6A4M7G1"/>
<keyword evidence="2" id="KW-1185">Reference proteome</keyword>
<evidence type="ECO:0008006" key="3">
    <source>
        <dbReference type="Google" id="ProtNLM"/>
    </source>
</evidence>
<protein>
    <recommendedName>
        <fullName evidence="3">Fatty acid hydroxylase domain-containing protein</fullName>
    </recommendedName>
</protein>
<accession>A0A6A4M7G1</accession>
<organism evidence="1 2">
    <name type="scientific">Rhododendron williamsianum</name>
    <dbReference type="NCBI Taxonomy" id="262921"/>
    <lineage>
        <taxon>Eukaryota</taxon>
        <taxon>Viridiplantae</taxon>
        <taxon>Streptophyta</taxon>
        <taxon>Embryophyta</taxon>
        <taxon>Tracheophyta</taxon>
        <taxon>Spermatophyta</taxon>
        <taxon>Magnoliopsida</taxon>
        <taxon>eudicotyledons</taxon>
        <taxon>Gunneridae</taxon>
        <taxon>Pentapetalae</taxon>
        <taxon>asterids</taxon>
        <taxon>Ericales</taxon>
        <taxon>Ericaceae</taxon>
        <taxon>Ericoideae</taxon>
        <taxon>Rhodoreae</taxon>
        <taxon>Rhododendron</taxon>
    </lineage>
</organism>
<name>A0A6A4M7G1_9ERIC</name>